<feature type="transmembrane region" description="Helical" evidence="2">
    <location>
        <begin position="211"/>
        <end position="235"/>
    </location>
</feature>
<feature type="transmembrane region" description="Helical" evidence="2">
    <location>
        <begin position="396"/>
        <end position="416"/>
    </location>
</feature>
<dbReference type="EMBL" id="DXDC01000089">
    <property type="protein sequence ID" value="HIY65230.1"/>
    <property type="molecule type" value="Genomic_DNA"/>
</dbReference>
<evidence type="ECO:0000256" key="1">
    <source>
        <dbReference type="SAM" id="MobiDB-lite"/>
    </source>
</evidence>
<keyword evidence="2" id="KW-0812">Transmembrane</keyword>
<feature type="domain" description="YdbS-like PH" evidence="3">
    <location>
        <begin position="442"/>
        <end position="512"/>
    </location>
</feature>
<feature type="region of interest" description="Disordered" evidence="1">
    <location>
        <begin position="165"/>
        <end position="192"/>
    </location>
</feature>
<evidence type="ECO:0000256" key="2">
    <source>
        <dbReference type="SAM" id="Phobius"/>
    </source>
</evidence>
<name>A0A9D1YTA7_9MICO</name>
<dbReference type="Proteomes" id="UP000824005">
    <property type="component" value="Unassembled WGS sequence"/>
</dbReference>
<keyword evidence="2" id="KW-1133">Transmembrane helix</keyword>
<evidence type="ECO:0000259" key="3">
    <source>
        <dbReference type="Pfam" id="PF03703"/>
    </source>
</evidence>
<dbReference type="AlphaFoldDB" id="A0A9D1YTA7"/>
<evidence type="ECO:0000313" key="4">
    <source>
        <dbReference type="EMBL" id="HIY65230.1"/>
    </source>
</evidence>
<feature type="domain" description="YdbS-like PH" evidence="3">
    <location>
        <begin position="77"/>
        <end position="158"/>
    </location>
</feature>
<organism evidence="4 5">
    <name type="scientific">Candidatus Agrococcus pullicola</name>
    <dbReference type="NCBI Taxonomy" id="2838429"/>
    <lineage>
        <taxon>Bacteria</taxon>
        <taxon>Bacillati</taxon>
        <taxon>Actinomycetota</taxon>
        <taxon>Actinomycetes</taxon>
        <taxon>Micrococcales</taxon>
        <taxon>Microbacteriaceae</taxon>
        <taxon>Agrococcus</taxon>
    </lineage>
</organism>
<reference evidence="4" key="1">
    <citation type="journal article" date="2021" name="PeerJ">
        <title>Extensive microbial diversity within the chicken gut microbiome revealed by metagenomics and culture.</title>
        <authorList>
            <person name="Gilroy R."/>
            <person name="Ravi A."/>
            <person name="Getino M."/>
            <person name="Pursley I."/>
            <person name="Horton D.L."/>
            <person name="Alikhan N.F."/>
            <person name="Baker D."/>
            <person name="Gharbi K."/>
            <person name="Hall N."/>
            <person name="Watson M."/>
            <person name="Adriaenssens E.M."/>
            <person name="Foster-Nyarko E."/>
            <person name="Jarju S."/>
            <person name="Secka A."/>
            <person name="Antonio M."/>
            <person name="Oren A."/>
            <person name="Chaudhuri R.R."/>
            <person name="La Ragione R."/>
            <person name="Hildebrand F."/>
            <person name="Pallen M.J."/>
        </authorList>
    </citation>
    <scope>NUCLEOTIDE SEQUENCE</scope>
    <source>
        <strain evidence="4">ChiGjej1B1-98</strain>
    </source>
</reference>
<dbReference type="PANTHER" id="PTHR34473">
    <property type="entry name" value="UPF0699 TRANSMEMBRANE PROTEIN YDBS"/>
    <property type="match status" value="1"/>
</dbReference>
<proteinExistence type="predicted"/>
<evidence type="ECO:0000313" key="5">
    <source>
        <dbReference type="Proteomes" id="UP000824005"/>
    </source>
</evidence>
<protein>
    <submittedName>
        <fullName evidence="4">PH domain-containing protein</fullName>
    </submittedName>
</protein>
<reference evidence="4" key="2">
    <citation type="submission" date="2021-04" db="EMBL/GenBank/DDBJ databases">
        <authorList>
            <person name="Gilroy R."/>
        </authorList>
    </citation>
    <scope>NUCLEOTIDE SEQUENCE</scope>
    <source>
        <strain evidence="4">ChiGjej1B1-98</strain>
    </source>
</reference>
<dbReference type="Pfam" id="PF03703">
    <property type="entry name" value="bPH_2"/>
    <property type="match status" value="2"/>
</dbReference>
<feature type="transmembrane region" description="Helical" evidence="2">
    <location>
        <begin position="26"/>
        <end position="48"/>
    </location>
</feature>
<dbReference type="InterPro" id="IPR014529">
    <property type="entry name" value="UCP026631"/>
</dbReference>
<dbReference type="PIRSF" id="PIRSF026631">
    <property type="entry name" value="UCP026631"/>
    <property type="match status" value="1"/>
</dbReference>
<dbReference type="PANTHER" id="PTHR34473:SF2">
    <property type="entry name" value="UPF0699 TRANSMEMBRANE PROTEIN YDBT"/>
    <property type="match status" value="1"/>
</dbReference>
<feature type="transmembrane region" description="Helical" evidence="2">
    <location>
        <begin position="255"/>
        <end position="281"/>
    </location>
</feature>
<sequence>MNVTDRHELESRSSERASWLRLSPRIIWVDLAISILASLPALVAIWLFDVDSGGQIWPLIGLAIFGVVGAIFDVVRWVFTRYRITATHVELKTGVVLRRHRVIQRDRIRTVDIEAKLRHRVAKMRVVNIGAGQQAAAGESALALDALSADDARALQTELLTDVNDANDVDTPSGETGPEQEDQPADGSGAPIGPEHGEPIRVFARFRPSWFVFNMFNIWAYVLALGLGWGALWLLSTFGIDLYGIIVGLMDWSSIGWLGTALIGLIAAGALGAVGLGVNYFTENWNLELARVRGRDGTVLRTRKGLFTTREINRDENRIRGAQVSEPVLWRWMGASDTSVITTGLDEWSMAEPAAILPRGPVRRAREVAGDVLGDTENPFHKNLARHPRRALLRRLVLAAFVAAAVAAALAVLAFTDVVPHTLVWAAAALLPIFLLAAVVAYRALGHTLTDRYVITRSGLMSRATTVLQRSAVSTVVISESPMQRLLRLRTVSTMTAAGSGGYDTPDLDRKDSLAFALKAAPGILDPFVARADAPLAQGAFTAIHEVSNARVQT</sequence>
<comment type="caution">
    <text evidence="4">The sequence shown here is derived from an EMBL/GenBank/DDBJ whole genome shotgun (WGS) entry which is preliminary data.</text>
</comment>
<accession>A0A9D1YTA7</accession>
<keyword evidence="2" id="KW-0472">Membrane</keyword>
<feature type="transmembrane region" description="Helical" evidence="2">
    <location>
        <begin position="54"/>
        <end position="75"/>
    </location>
</feature>
<feature type="transmembrane region" description="Helical" evidence="2">
    <location>
        <begin position="422"/>
        <end position="442"/>
    </location>
</feature>
<dbReference type="InterPro" id="IPR005182">
    <property type="entry name" value="YdbS-like_PH"/>
</dbReference>
<gene>
    <name evidence="4" type="ORF">H9830_03005</name>
</gene>